<dbReference type="Proteomes" id="UP000012220">
    <property type="component" value="Unassembled WGS sequence"/>
</dbReference>
<dbReference type="AlphaFoldDB" id="N1UH93"/>
<evidence type="ECO:0000256" key="1">
    <source>
        <dbReference type="SAM" id="Phobius"/>
    </source>
</evidence>
<protein>
    <submittedName>
        <fullName evidence="2">Uncharacterized protein</fullName>
    </submittedName>
</protein>
<sequence length="71" mass="8157">MFYGDFVSNFFSLDSILFALFDILTLFQGRLNKETDQLEIVHKPAVLGFRYLGCCYTDKQSIVLVVSVLKQ</sequence>
<keyword evidence="1" id="KW-0812">Transmembrane</keyword>
<comment type="caution">
    <text evidence="2">The sequence shown here is derived from an EMBL/GenBank/DDBJ whole genome shotgun (WGS) entry which is preliminary data.</text>
</comment>
<evidence type="ECO:0000313" key="2">
    <source>
        <dbReference type="EMBL" id="EMY24242.1"/>
    </source>
</evidence>
<evidence type="ECO:0000313" key="3">
    <source>
        <dbReference type="Proteomes" id="UP000012220"/>
    </source>
</evidence>
<reference evidence="2 3" key="1">
    <citation type="submission" date="2013-02" db="EMBL/GenBank/DDBJ databases">
        <authorList>
            <person name="Harkins D.M."/>
            <person name="Durkin A.S."/>
            <person name="Brinkac L.M."/>
            <person name="Haft D.H."/>
            <person name="Selengut J.D."/>
            <person name="Sanka R."/>
            <person name="DePew J."/>
            <person name="Purushe J."/>
            <person name="Picardeau M."/>
            <person name="Werts C."/>
            <person name="Goarant C."/>
            <person name="Vinetz J.M."/>
            <person name="Sutton G.G."/>
            <person name="Nierman W.C."/>
            <person name="Fouts D.E."/>
        </authorList>
    </citation>
    <scope>NUCLEOTIDE SEQUENCE [LARGE SCALE GENOMIC DNA]</scope>
    <source>
        <strain evidence="2 3">200703203</strain>
    </source>
</reference>
<keyword evidence="1" id="KW-1133">Transmembrane helix</keyword>
<proteinExistence type="predicted"/>
<name>N1UH93_LEPIR</name>
<dbReference type="BioCyc" id="LINT1085541:G11IQ-3586-MONOMER"/>
<keyword evidence="1" id="KW-0472">Membrane</keyword>
<gene>
    <name evidence="2" type="ORF">LEP1GSC115_1921</name>
</gene>
<feature type="transmembrane region" description="Helical" evidence="1">
    <location>
        <begin position="6"/>
        <end position="27"/>
    </location>
</feature>
<accession>N1UH93</accession>
<organism evidence="2 3">
    <name type="scientific">Leptospira interrogans serovar Australis str. 200703203</name>
    <dbReference type="NCBI Taxonomy" id="1085541"/>
    <lineage>
        <taxon>Bacteria</taxon>
        <taxon>Pseudomonadati</taxon>
        <taxon>Spirochaetota</taxon>
        <taxon>Spirochaetia</taxon>
        <taxon>Leptospirales</taxon>
        <taxon>Leptospiraceae</taxon>
        <taxon>Leptospira</taxon>
    </lineage>
</organism>
<dbReference type="EMBL" id="AHNY02000202">
    <property type="protein sequence ID" value="EMY24242.1"/>
    <property type="molecule type" value="Genomic_DNA"/>
</dbReference>